<evidence type="ECO:0000313" key="2">
    <source>
        <dbReference type="Proteomes" id="UP000070260"/>
    </source>
</evidence>
<organism evidence="1 2">
    <name type="scientific">Clostridium perfringens</name>
    <dbReference type="NCBI Taxonomy" id="1502"/>
    <lineage>
        <taxon>Bacteria</taxon>
        <taxon>Bacillati</taxon>
        <taxon>Bacillota</taxon>
        <taxon>Clostridia</taxon>
        <taxon>Eubacteriales</taxon>
        <taxon>Clostridiaceae</taxon>
        <taxon>Clostridium</taxon>
    </lineage>
</organism>
<accession>A0A127EGY5</accession>
<dbReference type="SUPFAM" id="SSF51004">
    <property type="entry name" value="C-terminal (heme d1) domain of cytochrome cd1-nitrite reductase"/>
    <property type="match status" value="1"/>
</dbReference>
<dbReference type="EMBL" id="CP010994">
    <property type="protein sequence ID" value="AMN35200.1"/>
    <property type="molecule type" value="Genomic_DNA"/>
</dbReference>
<dbReference type="AlphaFoldDB" id="A0A127EGY5"/>
<gene>
    <name evidence="1" type="ORF">JFP838_05345</name>
</gene>
<dbReference type="RefSeq" id="WP_061427064.1">
    <property type="nucleotide sequence ID" value="NZ_CATNZO010000001.1"/>
</dbReference>
<dbReference type="InterPro" id="IPR011048">
    <property type="entry name" value="Haem_d1_sf"/>
</dbReference>
<protein>
    <submittedName>
        <fullName evidence="1">Uncharacterized protein</fullName>
    </submittedName>
</protein>
<sequence>MKHKKEVFIAALIIVFLIAIGPSIKKQVGIYTKGKNIEKSYSKDSLYDIYIAHGEGLGLIQINNIEKGNINYSKIDNINVKYDSANFLFIEKDSGGKIYVPYSSDIENPKNANRLLIFNEGKLEDEIEFDDIRNPQTVISDRENNRILLEQNVTVQPEDSQGLKLKVIDTNSKEVIKELYLKGYIRDYYVGEKEIVLSLEGANKLGFLDAQGRSLYAINRETLGGRVISKEPIGNVVNALCEDSKGNNVIFTNITLKESGDLDKNEIIVMDSQGEIKERKEVSYDMNGSFYGNEKYEYVLNGKIHNKNNGFLIFNKETLEFEKLVDDVKDISYIESLDGYLFILTRDSKLFIYDENTLEQIGSIELEGEVSHRMKVINRKVKLS</sequence>
<name>A0A127EGY5_CLOPF</name>
<proteinExistence type="predicted"/>
<dbReference type="OrthoDB" id="2380468at2"/>
<dbReference type="Proteomes" id="UP000070260">
    <property type="component" value="Chromosome"/>
</dbReference>
<evidence type="ECO:0000313" key="1">
    <source>
        <dbReference type="EMBL" id="AMN35200.1"/>
    </source>
</evidence>
<dbReference type="PATRIC" id="fig|1502.177.peg.1072"/>
<reference evidence="1 2" key="1">
    <citation type="journal article" date="2016" name="PLoS ONE">
        <title>Plasmid Characterization and Chromosome Analysis of Two netF+ Clostridium perfringens Isolates Associated with Foal and Canine Necrotizing Enteritis.</title>
        <authorList>
            <person name="Mehdizadeh Gohari I."/>
            <person name="Kropinski A.M."/>
            <person name="Weese S.J."/>
            <person name="Parreira V.R."/>
            <person name="Whitehead A.E."/>
            <person name="Boerlin P."/>
            <person name="Prescott J.F."/>
        </authorList>
    </citation>
    <scope>NUCLEOTIDE SEQUENCE [LARGE SCALE GENOMIC DNA]</scope>
    <source>
        <strain evidence="1 2">JP838</strain>
    </source>
</reference>